<organism evidence="2 3">
    <name type="scientific">Alkalispirillum mobile</name>
    <dbReference type="NCBI Taxonomy" id="85925"/>
    <lineage>
        <taxon>Bacteria</taxon>
        <taxon>Pseudomonadati</taxon>
        <taxon>Pseudomonadota</taxon>
        <taxon>Gammaproteobacteria</taxon>
        <taxon>Chromatiales</taxon>
        <taxon>Ectothiorhodospiraceae</taxon>
        <taxon>Alkalispirillum</taxon>
    </lineage>
</organism>
<proteinExistence type="predicted"/>
<keyword evidence="3" id="KW-1185">Reference proteome</keyword>
<dbReference type="RefSeq" id="WP_121440744.1">
    <property type="nucleotide sequence ID" value="NZ_RCDA01000001.1"/>
</dbReference>
<feature type="region of interest" description="Disordered" evidence="1">
    <location>
        <begin position="13"/>
        <end position="33"/>
    </location>
</feature>
<dbReference type="OrthoDB" id="5523335at2"/>
<dbReference type="AlphaFoldDB" id="A0A498CB39"/>
<sequence length="460" mass="51458">MSPTDLIKKLLKASERDAEAPPPDPGALCPDNPGHQVQLQALAISEEDPALRASAIKRLRDLPTVRHCLSEDQPRAVREAAVARYSYLLKSDDWGGDLGPVLEAVRLCPDRTVLAHLAQSARLERVRREALGCLASPQACLQAALHDPVRRQRKYAVSLLEDPEALESIVARCDDRGVARLARRRLDELLESQAVEASVQEQAVALCEAMEGLGRSRWTDDLQARRQRLENQWTQLEPAPEPLLAERFERARTFCAARKAPQATEHEQTLLTALEQLAHDLTADPEPTEERLGALKCRLARSRRSWLALGADPTAEARYRTRYWRLECWCADARRFLDQHTVIAGLLDKADRLDPTDATALLRHARQLHQALRQTPWHSGFPLPELLRTAQTRVAALETAGRHAGRTRLKRLDTIRHLLADLEQAAEAGAWPRARRLIAEALNQTGAASEPAGADHYRNK</sequence>
<comment type="caution">
    <text evidence="2">The sequence shown here is derived from an EMBL/GenBank/DDBJ whole genome shotgun (WGS) entry which is preliminary data.</text>
</comment>
<dbReference type="EMBL" id="RCDA01000001">
    <property type="protein sequence ID" value="RLK50240.1"/>
    <property type="molecule type" value="Genomic_DNA"/>
</dbReference>
<evidence type="ECO:0000313" key="3">
    <source>
        <dbReference type="Proteomes" id="UP000275461"/>
    </source>
</evidence>
<evidence type="ECO:0000256" key="1">
    <source>
        <dbReference type="SAM" id="MobiDB-lite"/>
    </source>
</evidence>
<protein>
    <submittedName>
        <fullName evidence="2">Uncharacterized protein</fullName>
    </submittedName>
</protein>
<gene>
    <name evidence="2" type="ORF">DFR31_0130</name>
</gene>
<dbReference type="Proteomes" id="UP000275461">
    <property type="component" value="Unassembled WGS sequence"/>
</dbReference>
<reference evidence="2 3" key="1">
    <citation type="submission" date="2018-10" db="EMBL/GenBank/DDBJ databases">
        <title>Genomic Encyclopedia of Type Strains, Phase IV (KMG-IV): sequencing the most valuable type-strain genomes for metagenomic binning, comparative biology and taxonomic classification.</title>
        <authorList>
            <person name="Goeker M."/>
        </authorList>
    </citation>
    <scope>NUCLEOTIDE SEQUENCE [LARGE SCALE GENOMIC DNA]</scope>
    <source>
        <strain evidence="2 3">DSM 12769</strain>
    </source>
</reference>
<name>A0A498CB39_9GAMM</name>
<evidence type="ECO:0000313" key="2">
    <source>
        <dbReference type="EMBL" id="RLK50240.1"/>
    </source>
</evidence>
<accession>A0A498CB39</accession>